<keyword evidence="7 13" id="KW-0863">Zinc-finger</keyword>
<dbReference type="HAMAP" id="MF_01152">
    <property type="entry name" value="DnaJ"/>
    <property type="match status" value="1"/>
</dbReference>
<feature type="binding site" evidence="13">
    <location>
        <position position="192"/>
    </location>
    <ligand>
        <name>Zn(2+)</name>
        <dbReference type="ChEBI" id="CHEBI:29105"/>
        <label>2</label>
    </ligand>
</feature>
<dbReference type="NCBIfam" id="TIGR02349">
    <property type="entry name" value="DnaJ_bact"/>
    <property type="match status" value="1"/>
</dbReference>
<feature type="binding site" evidence="13">
    <location>
        <position position="146"/>
    </location>
    <ligand>
        <name>Zn(2+)</name>
        <dbReference type="ChEBI" id="CHEBI:29105"/>
        <label>1</label>
    </ligand>
</feature>
<dbReference type="InterPro" id="IPR036869">
    <property type="entry name" value="J_dom_sf"/>
</dbReference>
<comment type="similarity">
    <text evidence="11 13">Belongs to the DnaJ family.</text>
</comment>
<keyword evidence="9 13" id="KW-0346">Stress response</keyword>
<dbReference type="InterPro" id="IPR018253">
    <property type="entry name" value="DnaJ_domain_CS"/>
</dbReference>
<dbReference type="EMBL" id="DVFI01000062">
    <property type="protein sequence ID" value="HIQ62784.1"/>
    <property type="molecule type" value="Genomic_DNA"/>
</dbReference>
<protein>
    <recommendedName>
        <fullName evidence="12 13">Chaperone protein DnaJ</fullName>
    </recommendedName>
</protein>
<dbReference type="GO" id="GO:0051082">
    <property type="term" value="F:unfolded protein binding"/>
    <property type="evidence" value="ECO:0007669"/>
    <property type="project" value="UniProtKB-UniRule"/>
</dbReference>
<comment type="caution">
    <text evidence="17">The sequence shown here is derived from an EMBL/GenBank/DDBJ whole genome shotgun (WGS) entry which is preliminary data.</text>
</comment>
<keyword evidence="10 13" id="KW-0143">Chaperone</keyword>
<dbReference type="AlphaFoldDB" id="A0A9D0YW27"/>
<dbReference type="InterPro" id="IPR002939">
    <property type="entry name" value="DnaJ_C"/>
</dbReference>
<dbReference type="Pfam" id="PF00684">
    <property type="entry name" value="DnaJ_CXXCXGXG"/>
    <property type="match status" value="1"/>
</dbReference>
<dbReference type="GO" id="GO:0006260">
    <property type="term" value="P:DNA replication"/>
    <property type="evidence" value="ECO:0007669"/>
    <property type="project" value="UniProtKB-KW"/>
</dbReference>
<dbReference type="GO" id="GO:0005737">
    <property type="term" value="C:cytoplasm"/>
    <property type="evidence" value="ECO:0007669"/>
    <property type="project" value="UniProtKB-SubCell"/>
</dbReference>
<feature type="domain" description="J" evidence="15">
    <location>
        <begin position="5"/>
        <end position="70"/>
    </location>
</feature>
<dbReference type="CDD" id="cd10719">
    <property type="entry name" value="DnaJ_zf"/>
    <property type="match status" value="1"/>
</dbReference>
<dbReference type="InterPro" id="IPR008971">
    <property type="entry name" value="HSP40/DnaJ_pept-bd"/>
</dbReference>
<reference evidence="17" key="1">
    <citation type="submission" date="2020-10" db="EMBL/GenBank/DDBJ databases">
        <authorList>
            <person name="Gilroy R."/>
        </authorList>
    </citation>
    <scope>NUCLEOTIDE SEQUENCE</scope>
    <source>
        <strain evidence="17">ChiHile30-977</strain>
    </source>
</reference>
<dbReference type="GO" id="GO:0031072">
    <property type="term" value="F:heat shock protein binding"/>
    <property type="evidence" value="ECO:0007669"/>
    <property type="project" value="InterPro"/>
</dbReference>
<dbReference type="GO" id="GO:0005524">
    <property type="term" value="F:ATP binding"/>
    <property type="evidence" value="ECO:0007669"/>
    <property type="project" value="InterPro"/>
</dbReference>
<dbReference type="GO" id="GO:0008270">
    <property type="term" value="F:zinc ion binding"/>
    <property type="evidence" value="ECO:0007669"/>
    <property type="project" value="UniProtKB-UniRule"/>
</dbReference>
<keyword evidence="6 13" id="KW-0677">Repeat</keyword>
<evidence type="ECO:0000256" key="4">
    <source>
        <dbReference type="ARBA" id="ARBA00022705"/>
    </source>
</evidence>
<evidence type="ECO:0000313" key="17">
    <source>
        <dbReference type="EMBL" id="HIQ62784.1"/>
    </source>
</evidence>
<dbReference type="CDD" id="cd06257">
    <property type="entry name" value="DnaJ"/>
    <property type="match status" value="1"/>
</dbReference>
<dbReference type="PROSITE" id="PS00636">
    <property type="entry name" value="DNAJ_1"/>
    <property type="match status" value="1"/>
</dbReference>
<keyword evidence="3 13" id="KW-0963">Cytoplasm</keyword>
<reference evidence="17" key="2">
    <citation type="journal article" date="2021" name="PeerJ">
        <title>Extensive microbial diversity within the chicken gut microbiome revealed by metagenomics and culture.</title>
        <authorList>
            <person name="Gilroy R."/>
            <person name="Ravi A."/>
            <person name="Getino M."/>
            <person name="Pursley I."/>
            <person name="Horton D.L."/>
            <person name="Alikhan N.F."/>
            <person name="Baker D."/>
            <person name="Gharbi K."/>
            <person name="Hall N."/>
            <person name="Watson M."/>
            <person name="Adriaenssens E.M."/>
            <person name="Foster-Nyarko E."/>
            <person name="Jarju S."/>
            <person name="Secka A."/>
            <person name="Antonio M."/>
            <person name="Oren A."/>
            <person name="Chaudhuri R.R."/>
            <person name="La Ragione R."/>
            <person name="Hildebrand F."/>
            <person name="Pallen M.J."/>
        </authorList>
    </citation>
    <scope>NUCLEOTIDE SEQUENCE</scope>
    <source>
        <strain evidence="17">ChiHile30-977</strain>
    </source>
</reference>
<feature type="binding site" evidence="13">
    <location>
        <position position="149"/>
    </location>
    <ligand>
        <name>Zn(2+)</name>
        <dbReference type="ChEBI" id="CHEBI:29105"/>
        <label>1</label>
    </ligand>
</feature>
<evidence type="ECO:0000256" key="6">
    <source>
        <dbReference type="ARBA" id="ARBA00022737"/>
    </source>
</evidence>
<dbReference type="GO" id="GO:0042026">
    <property type="term" value="P:protein refolding"/>
    <property type="evidence" value="ECO:0007669"/>
    <property type="project" value="TreeGrafter"/>
</dbReference>
<comment type="subunit">
    <text evidence="2 13">Homodimer.</text>
</comment>
<dbReference type="Gene3D" id="2.10.230.10">
    <property type="entry name" value="Heat shock protein DnaJ, cysteine-rich domain"/>
    <property type="match status" value="1"/>
</dbReference>
<evidence type="ECO:0000256" key="14">
    <source>
        <dbReference type="PROSITE-ProRule" id="PRU00546"/>
    </source>
</evidence>
<keyword evidence="4 13" id="KW-0235">DNA replication</keyword>
<evidence type="ECO:0000256" key="13">
    <source>
        <dbReference type="HAMAP-Rule" id="MF_01152"/>
    </source>
</evidence>
<evidence type="ECO:0000256" key="1">
    <source>
        <dbReference type="ARBA" id="ARBA00004496"/>
    </source>
</evidence>
<dbReference type="FunFam" id="2.60.260.20:FF:000004">
    <property type="entry name" value="Molecular chaperone DnaJ"/>
    <property type="match status" value="1"/>
</dbReference>
<proteinExistence type="inferred from homology"/>
<dbReference type="Proteomes" id="UP000886819">
    <property type="component" value="Unassembled WGS sequence"/>
</dbReference>
<feature type="binding site" evidence="13">
    <location>
        <position position="166"/>
    </location>
    <ligand>
        <name>Zn(2+)</name>
        <dbReference type="ChEBI" id="CHEBI:29105"/>
        <label>2</label>
    </ligand>
</feature>
<feature type="repeat" description="CXXCXGXG motif" evidence="13">
    <location>
        <begin position="163"/>
        <end position="170"/>
    </location>
</feature>
<feature type="domain" description="CR-type" evidence="16">
    <location>
        <begin position="133"/>
        <end position="215"/>
    </location>
</feature>
<comment type="subcellular location">
    <subcellularLocation>
        <location evidence="1 13">Cytoplasm</location>
    </subcellularLocation>
</comment>
<dbReference type="InterPro" id="IPR012724">
    <property type="entry name" value="DnaJ"/>
</dbReference>
<feature type="repeat" description="CXXCXGXG motif" evidence="13">
    <location>
        <begin position="203"/>
        <end position="210"/>
    </location>
</feature>
<evidence type="ECO:0000259" key="16">
    <source>
        <dbReference type="PROSITE" id="PS51188"/>
    </source>
</evidence>
<evidence type="ECO:0000256" key="8">
    <source>
        <dbReference type="ARBA" id="ARBA00022833"/>
    </source>
</evidence>
<gene>
    <name evidence="13 17" type="primary">dnaJ</name>
    <name evidence="17" type="ORF">IAA66_04250</name>
</gene>
<dbReference type="InterPro" id="IPR001623">
    <property type="entry name" value="DnaJ_domain"/>
</dbReference>
<dbReference type="PROSITE" id="PS50076">
    <property type="entry name" value="DNAJ_2"/>
    <property type="match status" value="1"/>
</dbReference>
<dbReference type="Pfam" id="PF00226">
    <property type="entry name" value="DnaJ"/>
    <property type="match status" value="1"/>
</dbReference>
<evidence type="ECO:0000256" key="12">
    <source>
        <dbReference type="ARBA" id="ARBA00067609"/>
    </source>
</evidence>
<evidence type="ECO:0000256" key="3">
    <source>
        <dbReference type="ARBA" id="ARBA00022490"/>
    </source>
</evidence>
<feature type="repeat" description="CXXCXGXG motif" evidence="13">
    <location>
        <begin position="146"/>
        <end position="153"/>
    </location>
</feature>
<dbReference type="PANTHER" id="PTHR43096">
    <property type="entry name" value="DNAJ HOMOLOG 1, MITOCHONDRIAL-RELATED"/>
    <property type="match status" value="1"/>
</dbReference>
<feature type="binding site" evidence="13">
    <location>
        <position position="206"/>
    </location>
    <ligand>
        <name>Zn(2+)</name>
        <dbReference type="ChEBI" id="CHEBI:29105"/>
        <label>1</label>
    </ligand>
</feature>
<evidence type="ECO:0000256" key="11">
    <source>
        <dbReference type="ARBA" id="ARBA00061004"/>
    </source>
</evidence>
<dbReference type="PRINTS" id="PR00625">
    <property type="entry name" value="JDOMAIN"/>
</dbReference>
<dbReference type="SUPFAM" id="SSF57938">
    <property type="entry name" value="DnaJ/Hsp40 cysteine-rich domain"/>
    <property type="match status" value="1"/>
</dbReference>
<feature type="binding site" evidence="13">
    <location>
        <position position="189"/>
    </location>
    <ligand>
        <name>Zn(2+)</name>
        <dbReference type="ChEBI" id="CHEBI:29105"/>
        <label>2</label>
    </ligand>
</feature>
<evidence type="ECO:0000256" key="10">
    <source>
        <dbReference type="ARBA" id="ARBA00023186"/>
    </source>
</evidence>
<dbReference type="SUPFAM" id="SSF49493">
    <property type="entry name" value="HSP40/DnaJ peptide-binding domain"/>
    <property type="match status" value="2"/>
</dbReference>
<dbReference type="Gene3D" id="2.60.260.20">
    <property type="entry name" value="Urease metallochaperone UreE, N-terminal domain"/>
    <property type="match status" value="2"/>
</dbReference>
<evidence type="ECO:0000256" key="7">
    <source>
        <dbReference type="ARBA" id="ARBA00022771"/>
    </source>
</evidence>
<feature type="zinc finger region" description="CR-type" evidence="14">
    <location>
        <begin position="133"/>
        <end position="215"/>
    </location>
</feature>
<evidence type="ECO:0000313" key="18">
    <source>
        <dbReference type="Proteomes" id="UP000886819"/>
    </source>
</evidence>
<dbReference type="FunFam" id="2.10.230.10:FF:000002">
    <property type="entry name" value="Molecular chaperone DnaJ"/>
    <property type="match status" value="1"/>
</dbReference>
<dbReference type="InterPro" id="IPR036410">
    <property type="entry name" value="HSP_DnaJ_Cys-rich_dom_sf"/>
</dbReference>
<dbReference type="FunFam" id="1.10.287.110:FF:000031">
    <property type="entry name" value="Molecular chaperone DnaJ"/>
    <property type="match status" value="1"/>
</dbReference>
<dbReference type="SUPFAM" id="SSF46565">
    <property type="entry name" value="Chaperone J-domain"/>
    <property type="match status" value="1"/>
</dbReference>
<dbReference type="InterPro" id="IPR001305">
    <property type="entry name" value="HSP_DnaJ_Cys-rich_dom"/>
</dbReference>
<dbReference type="CDD" id="cd10747">
    <property type="entry name" value="DnaJ_C"/>
    <property type="match status" value="1"/>
</dbReference>
<evidence type="ECO:0000256" key="5">
    <source>
        <dbReference type="ARBA" id="ARBA00022723"/>
    </source>
</evidence>
<evidence type="ECO:0000256" key="9">
    <source>
        <dbReference type="ARBA" id="ARBA00023016"/>
    </source>
</evidence>
<comment type="domain">
    <text evidence="13">The J domain is necessary and sufficient to stimulate DnaK ATPase activity. Zinc center 1 plays an important role in the autonomous, DnaK-independent chaperone activity of DnaJ. Zinc center 2 is essential for interaction with DnaK and for DnaJ activity.</text>
</comment>
<dbReference type="Pfam" id="PF01556">
    <property type="entry name" value="DnaJ_C"/>
    <property type="match status" value="1"/>
</dbReference>
<comment type="function">
    <text evidence="13">Participates actively in the response to hyperosmotic and heat shock by preventing the aggregation of stress-denatured proteins and by disaggregating proteins, also in an autonomous, DnaK-independent fashion. Unfolded proteins bind initially to DnaJ; upon interaction with the DnaJ-bound protein, DnaK hydrolyzes its bound ATP, resulting in the formation of a stable complex. GrpE releases ADP from DnaK; ATP binding to DnaK triggers the release of the substrate protein, thus completing the reaction cycle. Several rounds of ATP-dependent interactions between DnaJ, DnaK and GrpE are required for fully efficient folding. Also involved, together with DnaK and GrpE, in the DNA replication of plasmids through activation of initiation proteins.</text>
</comment>
<evidence type="ECO:0000259" key="15">
    <source>
        <dbReference type="PROSITE" id="PS50076"/>
    </source>
</evidence>
<name>A0A9D0YW27_9FIRM</name>
<feature type="binding site" evidence="13">
    <location>
        <position position="163"/>
    </location>
    <ligand>
        <name>Zn(2+)</name>
        <dbReference type="ChEBI" id="CHEBI:29105"/>
        <label>2</label>
    </ligand>
</feature>
<dbReference type="PROSITE" id="PS51188">
    <property type="entry name" value="ZF_CR"/>
    <property type="match status" value="1"/>
</dbReference>
<sequence>MAKRDYYEVLGVSKNATEAEIKTAYRHKAKECHPDLHPDDKAAEERFKEINEAYEVLSDANRRARYDQFGHEGPNMGGAGGFDFGGGFGGFGGFGDIFDTFFGGGSRQTRNGPERGADLRYDVTITFEEAAFGCKKTFKFQRSENCEACHGTGAKDGSSLKRCTVCNGTGTVRTTTNSLFGSMVTQRPCSACNGTGQVITEKCPGCGGAGRVRATRTATVNIPAGIDNGQVITMTGHGEPGLRGGPPGDLHVYVAVRPHKLFKREGYNLYCEIPLSFTQAALGGTLEIPTLEGPMEHHIPEGTQTDTEFRFRGKGIQMLRSSGRGDLFVRVRVDVPRRLSDRQKELLKQFEDSLTGKEYETRKSFFERMRDLFSDGRN</sequence>
<keyword evidence="8 13" id="KW-0862">Zinc</keyword>
<feature type="binding site" evidence="13">
    <location>
        <position position="203"/>
    </location>
    <ligand>
        <name>Zn(2+)</name>
        <dbReference type="ChEBI" id="CHEBI:29105"/>
        <label>1</label>
    </ligand>
</feature>
<dbReference type="GO" id="GO:0009408">
    <property type="term" value="P:response to heat"/>
    <property type="evidence" value="ECO:0007669"/>
    <property type="project" value="InterPro"/>
</dbReference>
<dbReference type="SMART" id="SM00271">
    <property type="entry name" value="DnaJ"/>
    <property type="match status" value="1"/>
</dbReference>
<dbReference type="PANTHER" id="PTHR43096:SF48">
    <property type="entry name" value="CHAPERONE PROTEIN DNAJ"/>
    <property type="match status" value="1"/>
</dbReference>
<accession>A0A9D0YW27</accession>
<feature type="repeat" description="CXXCXGXG motif" evidence="13">
    <location>
        <begin position="189"/>
        <end position="196"/>
    </location>
</feature>
<evidence type="ECO:0000256" key="2">
    <source>
        <dbReference type="ARBA" id="ARBA00011738"/>
    </source>
</evidence>
<dbReference type="Gene3D" id="1.10.287.110">
    <property type="entry name" value="DnaJ domain"/>
    <property type="match status" value="1"/>
</dbReference>
<comment type="cofactor">
    <cofactor evidence="13">
        <name>Zn(2+)</name>
        <dbReference type="ChEBI" id="CHEBI:29105"/>
    </cofactor>
    <text evidence="13">Binds 2 Zn(2+) ions per monomer.</text>
</comment>
<keyword evidence="5 13" id="KW-0479">Metal-binding</keyword>
<organism evidence="17 18">
    <name type="scientific">Candidatus Avichristensenella intestinipullorum</name>
    <dbReference type="NCBI Taxonomy" id="2840693"/>
    <lineage>
        <taxon>Bacteria</taxon>
        <taxon>Bacillati</taxon>
        <taxon>Bacillota</taxon>
        <taxon>Clostridia</taxon>
        <taxon>Candidatus Avichristensenella</taxon>
    </lineage>
</organism>
<dbReference type="NCBIfam" id="NF008035">
    <property type="entry name" value="PRK10767.1"/>
    <property type="match status" value="1"/>
</dbReference>